<feature type="transmembrane region" description="Helical" evidence="8">
    <location>
        <begin position="158"/>
        <end position="178"/>
    </location>
</feature>
<evidence type="ECO:0000313" key="10">
    <source>
        <dbReference type="Proteomes" id="UP000443353"/>
    </source>
</evidence>
<dbReference type="EMBL" id="WSES01000013">
    <property type="protein sequence ID" value="MVW64305.1"/>
    <property type="molecule type" value="Genomic_DNA"/>
</dbReference>
<dbReference type="Proteomes" id="UP000443353">
    <property type="component" value="Unassembled WGS sequence"/>
</dbReference>
<evidence type="ECO:0000256" key="2">
    <source>
        <dbReference type="ARBA" id="ARBA00009773"/>
    </source>
</evidence>
<dbReference type="Pfam" id="PF01594">
    <property type="entry name" value="AI-2E_transport"/>
    <property type="match status" value="1"/>
</dbReference>
<feature type="transmembrane region" description="Helical" evidence="8">
    <location>
        <begin position="32"/>
        <end position="52"/>
    </location>
</feature>
<gene>
    <name evidence="9" type="ORF">GPY61_30715</name>
</gene>
<evidence type="ECO:0000256" key="4">
    <source>
        <dbReference type="ARBA" id="ARBA00022475"/>
    </source>
</evidence>
<reference evidence="9 10" key="1">
    <citation type="submission" date="2019-12" db="EMBL/GenBank/DDBJ databases">
        <authorList>
            <person name="Li C."/>
            <person name="Zhao J."/>
        </authorList>
    </citation>
    <scope>NUCLEOTIDE SEQUENCE [LARGE SCALE GENOMIC DNA]</scope>
    <source>
        <strain evidence="9 10">NEAU-DD11</strain>
    </source>
</reference>
<protein>
    <submittedName>
        <fullName evidence="9">AI-2E family transporter</fullName>
    </submittedName>
</protein>
<evidence type="ECO:0000313" key="9">
    <source>
        <dbReference type="EMBL" id="MVW64305.1"/>
    </source>
</evidence>
<dbReference type="RefSeq" id="WP_160410796.1">
    <property type="nucleotide sequence ID" value="NZ_WSES01000013.1"/>
</dbReference>
<keyword evidence="3" id="KW-0813">Transport</keyword>
<evidence type="ECO:0000256" key="3">
    <source>
        <dbReference type="ARBA" id="ARBA00022448"/>
    </source>
</evidence>
<feature type="transmembrane region" description="Helical" evidence="8">
    <location>
        <begin position="316"/>
        <end position="336"/>
    </location>
</feature>
<keyword evidence="5 8" id="KW-0812">Transmembrane</keyword>
<dbReference type="GO" id="GO:0005886">
    <property type="term" value="C:plasma membrane"/>
    <property type="evidence" value="ECO:0007669"/>
    <property type="project" value="UniProtKB-SubCell"/>
</dbReference>
<evidence type="ECO:0000256" key="8">
    <source>
        <dbReference type="SAM" id="Phobius"/>
    </source>
</evidence>
<comment type="subcellular location">
    <subcellularLocation>
        <location evidence="1">Cell membrane</location>
        <topology evidence="1">Multi-pass membrane protein</topology>
    </subcellularLocation>
</comment>
<dbReference type="InterPro" id="IPR002549">
    <property type="entry name" value="AI-2E-like"/>
</dbReference>
<keyword evidence="7 8" id="KW-0472">Membrane</keyword>
<dbReference type="AlphaFoldDB" id="A0A7X3G607"/>
<feature type="transmembrane region" description="Helical" evidence="8">
    <location>
        <begin position="64"/>
        <end position="85"/>
    </location>
</feature>
<dbReference type="PANTHER" id="PTHR21716">
    <property type="entry name" value="TRANSMEMBRANE PROTEIN"/>
    <property type="match status" value="1"/>
</dbReference>
<feature type="transmembrane region" description="Helical" evidence="8">
    <location>
        <begin position="236"/>
        <end position="265"/>
    </location>
</feature>
<comment type="similarity">
    <text evidence="2">Belongs to the autoinducer-2 exporter (AI-2E) (TC 2.A.86) family.</text>
</comment>
<evidence type="ECO:0000256" key="6">
    <source>
        <dbReference type="ARBA" id="ARBA00022989"/>
    </source>
</evidence>
<comment type="caution">
    <text evidence="9">The sequence shown here is derived from an EMBL/GenBank/DDBJ whole genome shotgun (WGS) entry which is preliminary data.</text>
</comment>
<feature type="transmembrane region" description="Helical" evidence="8">
    <location>
        <begin position="211"/>
        <end position="230"/>
    </location>
</feature>
<keyword evidence="6 8" id="KW-1133">Transmembrane helix</keyword>
<proteinExistence type="inferred from homology"/>
<accession>A0A7X3G607</accession>
<name>A0A7X3G607_9BURK</name>
<dbReference type="GO" id="GO:0055085">
    <property type="term" value="P:transmembrane transport"/>
    <property type="evidence" value="ECO:0007669"/>
    <property type="project" value="TreeGrafter"/>
</dbReference>
<feature type="transmembrane region" description="Helical" evidence="8">
    <location>
        <begin position="7"/>
        <end position="26"/>
    </location>
</feature>
<evidence type="ECO:0000256" key="7">
    <source>
        <dbReference type="ARBA" id="ARBA00023136"/>
    </source>
</evidence>
<keyword evidence="4" id="KW-1003">Cell membrane</keyword>
<dbReference type="PANTHER" id="PTHR21716:SF53">
    <property type="entry name" value="PERMEASE PERM-RELATED"/>
    <property type="match status" value="1"/>
</dbReference>
<evidence type="ECO:0000256" key="1">
    <source>
        <dbReference type="ARBA" id="ARBA00004651"/>
    </source>
</evidence>
<organism evidence="9 10">
    <name type="scientific">Massilia cellulosiltytica</name>
    <dbReference type="NCBI Taxonomy" id="2683234"/>
    <lineage>
        <taxon>Bacteria</taxon>
        <taxon>Pseudomonadati</taxon>
        <taxon>Pseudomonadota</taxon>
        <taxon>Betaproteobacteria</taxon>
        <taxon>Burkholderiales</taxon>
        <taxon>Oxalobacteraceae</taxon>
        <taxon>Telluria group</taxon>
        <taxon>Massilia</taxon>
    </lineage>
</organism>
<evidence type="ECO:0000256" key="5">
    <source>
        <dbReference type="ARBA" id="ARBA00022692"/>
    </source>
</evidence>
<keyword evidence="10" id="KW-1185">Reference proteome</keyword>
<sequence>MFGIDARTARVVWTAALVIAGLYGVFLVRTTLLVMLIAVLFSYLIYPLFVLAQRVAGGRVPRTLLLCLVYLVVVGLVALAVGLFGNTVAEQATALAQQLPTLLDPATLERRLPLPHLLEPLRARLAAFLRDLLQGGSAEAMPFVRNIGYGLVHLAGNLIYVVVVPILSFLMILQAHVFDELLVAMRHRRNGAFWTDVLHGLNALLSSYVRALALLSLATLLAYGLVLSLMRVPFALLLAGVAAVLEVIPVLGPLVAAAAIVGVALFSGYEHVGWIILFIGGYRVFQDYMLSPWLMSEGVDVPPILVVFGLLAGEELAGVAGIFLSVPFLAALRMFVVQMRLHRTKVTTPPTSGDANVL</sequence>